<dbReference type="SUPFAM" id="SSF46689">
    <property type="entry name" value="Homeodomain-like"/>
    <property type="match status" value="1"/>
</dbReference>
<dbReference type="PANTHER" id="PTHR30055">
    <property type="entry name" value="HTH-TYPE TRANSCRIPTIONAL REGULATOR RUTR"/>
    <property type="match status" value="1"/>
</dbReference>
<dbReference type="InterPro" id="IPR049484">
    <property type="entry name" value="Rv0078-like_C"/>
</dbReference>
<dbReference type="GO" id="GO:0000976">
    <property type="term" value="F:transcription cis-regulatory region binding"/>
    <property type="evidence" value="ECO:0007669"/>
    <property type="project" value="TreeGrafter"/>
</dbReference>
<evidence type="ECO:0000256" key="1">
    <source>
        <dbReference type="ARBA" id="ARBA00023015"/>
    </source>
</evidence>
<gene>
    <name evidence="6" type="ORF">EI545_02260</name>
</gene>
<protein>
    <submittedName>
        <fullName evidence="6">TetR/AcrR family transcriptional regulator</fullName>
    </submittedName>
</protein>
<evidence type="ECO:0000259" key="5">
    <source>
        <dbReference type="PROSITE" id="PS50977"/>
    </source>
</evidence>
<dbReference type="RefSeq" id="WP_125323968.1">
    <property type="nucleotide sequence ID" value="NZ_CP034328.1"/>
</dbReference>
<dbReference type="PRINTS" id="PR00455">
    <property type="entry name" value="HTHTETR"/>
</dbReference>
<organism evidence="6 7">
    <name type="scientific">Tabrizicola piscis</name>
    <dbReference type="NCBI Taxonomy" id="2494374"/>
    <lineage>
        <taxon>Bacteria</taxon>
        <taxon>Pseudomonadati</taxon>
        <taxon>Pseudomonadota</taxon>
        <taxon>Alphaproteobacteria</taxon>
        <taxon>Rhodobacterales</taxon>
        <taxon>Paracoccaceae</taxon>
        <taxon>Tabrizicola</taxon>
    </lineage>
</organism>
<dbReference type="Pfam" id="PF21351">
    <property type="entry name" value="TetR_C_41"/>
    <property type="match status" value="1"/>
</dbReference>
<feature type="DNA-binding region" description="H-T-H motif" evidence="4">
    <location>
        <begin position="38"/>
        <end position="57"/>
    </location>
</feature>
<feature type="domain" description="HTH tetR-type" evidence="5">
    <location>
        <begin position="15"/>
        <end position="75"/>
    </location>
</feature>
<dbReference type="InterPro" id="IPR050109">
    <property type="entry name" value="HTH-type_TetR-like_transc_reg"/>
</dbReference>
<reference evidence="6 7" key="1">
    <citation type="submission" date="2018-12" db="EMBL/GenBank/DDBJ databases">
        <title>Complete genome sequencing of Tabrizicola sp. K13M18.</title>
        <authorList>
            <person name="Bae J.-W."/>
        </authorList>
    </citation>
    <scope>NUCLEOTIDE SEQUENCE [LARGE SCALE GENOMIC DNA]</scope>
    <source>
        <strain evidence="6 7">K13M18</strain>
    </source>
</reference>
<keyword evidence="1" id="KW-0805">Transcription regulation</keyword>
<dbReference type="InterPro" id="IPR023772">
    <property type="entry name" value="DNA-bd_HTH_TetR-type_CS"/>
</dbReference>
<dbReference type="EMBL" id="CP034328">
    <property type="protein sequence ID" value="AZL57767.1"/>
    <property type="molecule type" value="Genomic_DNA"/>
</dbReference>
<keyword evidence="3" id="KW-0804">Transcription</keyword>
<evidence type="ECO:0000256" key="2">
    <source>
        <dbReference type="ARBA" id="ARBA00023125"/>
    </source>
</evidence>
<proteinExistence type="predicted"/>
<dbReference type="Proteomes" id="UP000282002">
    <property type="component" value="Chromosome"/>
</dbReference>
<sequence>MQDDSPHRSNEDRTAEMRVRLMNAARELFVAKGYVATTTPEIVSSARVTRGALYHHFEDKASILRAVLEREAAEVSAAINATDVLEGDELDALLTGASAYLVAMMLPGRTRLLLLDGPAVLGRSKMREIESRHGDDALRTGLDAAMSAGLLPRLPIGAISALLSAMFERAALDISDGQDAADYLTAVRAFVSGLAQLAPERAAVPGECDLS</sequence>
<evidence type="ECO:0000313" key="7">
    <source>
        <dbReference type="Proteomes" id="UP000282002"/>
    </source>
</evidence>
<dbReference type="OrthoDB" id="8478851at2"/>
<dbReference type="InterPro" id="IPR001647">
    <property type="entry name" value="HTH_TetR"/>
</dbReference>
<dbReference type="Pfam" id="PF00440">
    <property type="entry name" value="TetR_N"/>
    <property type="match status" value="1"/>
</dbReference>
<evidence type="ECO:0000256" key="4">
    <source>
        <dbReference type="PROSITE-ProRule" id="PRU00335"/>
    </source>
</evidence>
<dbReference type="PROSITE" id="PS01081">
    <property type="entry name" value="HTH_TETR_1"/>
    <property type="match status" value="1"/>
</dbReference>
<keyword evidence="7" id="KW-1185">Reference proteome</keyword>
<keyword evidence="2 4" id="KW-0238">DNA-binding</keyword>
<dbReference type="GO" id="GO:0003700">
    <property type="term" value="F:DNA-binding transcription factor activity"/>
    <property type="evidence" value="ECO:0007669"/>
    <property type="project" value="TreeGrafter"/>
</dbReference>
<dbReference type="KEGG" id="taw:EI545_02260"/>
<evidence type="ECO:0000313" key="6">
    <source>
        <dbReference type="EMBL" id="AZL57767.1"/>
    </source>
</evidence>
<dbReference type="Gene3D" id="1.10.357.10">
    <property type="entry name" value="Tetracycline Repressor, domain 2"/>
    <property type="match status" value="1"/>
</dbReference>
<evidence type="ECO:0000256" key="3">
    <source>
        <dbReference type="ARBA" id="ARBA00023163"/>
    </source>
</evidence>
<name>A0A3S8U2F7_9RHOB</name>
<dbReference type="PANTHER" id="PTHR30055:SF234">
    <property type="entry name" value="HTH-TYPE TRANSCRIPTIONAL REGULATOR BETI"/>
    <property type="match status" value="1"/>
</dbReference>
<dbReference type="PROSITE" id="PS50977">
    <property type="entry name" value="HTH_TETR_2"/>
    <property type="match status" value="1"/>
</dbReference>
<dbReference type="AlphaFoldDB" id="A0A3S8U2F7"/>
<accession>A0A3S8U2F7</accession>
<dbReference type="InterPro" id="IPR009057">
    <property type="entry name" value="Homeodomain-like_sf"/>
</dbReference>